<organism evidence="1 2">
    <name type="scientific">Salirhabdus euzebyi</name>
    <dbReference type="NCBI Taxonomy" id="394506"/>
    <lineage>
        <taxon>Bacteria</taxon>
        <taxon>Bacillati</taxon>
        <taxon>Bacillota</taxon>
        <taxon>Bacilli</taxon>
        <taxon>Bacillales</taxon>
        <taxon>Bacillaceae</taxon>
        <taxon>Salirhabdus</taxon>
    </lineage>
</organism>
<gene>
    <name evidence="1" type="ORF">HNQ94_001614</name>
</gene>
<protein>
    <submittedName>
        <fullName evidence="1">SLAP domain-containing protein</fullName>
    </submittedName>
</protein>
<dbReference type="AlphaFoldDB" id="A0A841Q432"/>
<name>A0A841Q432_9BACI</name>
<evidence type="ECO:0000313" key="2">
    <source>
        <dbReference type="Proteomes" id="UP000581688"/>
    </source>
</evidence>
<sequence>MQKLQLESSWDKTLSPRDRDEIEQAFSRVTLSGADIQFTPLWQAMNHKGQLLVTVLVHNTRKEGFTFTNSKLHYKENGVTAAKHTFTIPALCIGAETTMPWTFIFPVESLTVSPTLESGFLEFFN</sequence>
<proteinExistence type="predicted"/>
<dbReference type="RefSeq" id="WP_174495724.1">
    <property type="nucleotide sequence ID" value="NZ_CADDWK010000004.1"/>
</dbReference>
<dbReference type="EMBL" id="JACHGH010000004">
    <property type="protein sequence ID" value="MBB6453166.1"/>
    <property type="molecule type" value="Genomic_DNA"/>
</dbReference>
<accession>A0A841Q432</accession>
<reference evidence="1 2" key="1">
    <citation type="submission" date="2020-08" db="EMBL/GenBank/DDBJ databases">
        <title>Genomic Encyclopedia of Type Strains, Phase IV (KMG-IV): sequencing the most valuable type-strain genomes for metagenomic binning, comparative biology and taxonomic classification.</title>
        <authorList>
            <person name="Goeker M."/>
        </authorList>
    </citation>
    <scope>NUCLEOTIDE SEQUENCE [LARGE SCALE GENOMIC DNA]</scope>
    <source>
        <strain evidence="1 2">DSM 19612</strain>
    </source>
</reference>
<evidence type="ECO:0000313" key="1">
    <source>
        <dbReference type="EMBL" id="MBB6453166.1"/>
    </source>
</evidence>
<dbReference type="InterPro" id="IPR030910">
    <property type="entry name" value="SLAP_dom"/>
</dbReference>
<dbReference type="Proteomes" id="UP000581688">
    <property type="component" value="Unassembled WGS sequence"/>
</dbReference>
<keyword evidence="2" id="KW-1185">Reference proteome</keyword>
<dbReference type="NCBIfam" id="TIGR04398">
    <property type="entry name" value="SLAP_DUP"/>
    <property type="match status" value="1"/>
</dbReference>
<comment type="caution">
    <text evidence="1">The sequence shown here is derived from an EMBL/GenBank/DDBJ whole genome shotgun (WGS) entry which is preliminary data.</text>
</comment>